<evidence type="ECO:0000313" key="2">
    <source>
        <dbReference type="Proteomes" id="UP001058124"/>
    </source>
</evidence>
<evidence type="ECO:0000313" key="1">
    <source>
        <dbReference type="EMBL" id="GKX54167.1"/>
    </source>
</evidence>
<dbReference type="PROSITE" id="PS51257">
    <property type="entry name" value="PROKAR_LIPOPROTEIN"/>
    <property type="match status" value="1"/>
</dbReference>
<name>A0AAV5N146_9GAMM</name>
<dbReference type="Proteomes" id="UP001058124">
    <property type="component" value="Unassembled WGS sequence"/>
</dbReference>
<protein>
    <recommendedName>
        <fullName evidence="3">WG repeat-containing protein</fullName>
    </recommendedName>
</protein>
<organism evidence="1 2">
    <name type="scientific">Leminorella grimontii</name>
    <dbReference type="NCBI Taxonomy" id="82981"/>
    <lineage>
        <taxon>Bacteria</taxon>
        <taxon>Pseudomonadati</taxon>
        <taxon>Pseudomonadota</taxon>
        <taxon>Gammaproteobacteria</taxon>
        <taxon>Enterobacterales</taxon>
        <taxon>Budviciaceae</taxon>
        <taxon>Leminorella</taxon>
    </lineage>
</organism>
<dbReference type="RefSeq" id="WP_071783214.1">
    <property type="nucleotide sequence ID" value="NZ_BRLH01000001.1"/>
</dbReference>
<evidence type="ECO:0008006" key="3">
    <source>
        <dbReference type="Google" id="ProtNLM"/>
    </source>
</evidence>
<dbReference type="AlphaFoldDB" id="A0AAV5N146"/>
<dbReference type="EMBL" id="BRLH01000001">
    <property type="protein sequence ID" value="GKX54167.1"/>
    <property type="molecule type" value="Genomic_DNA"/>
</dbReference>
<gene>
    <name evidence="1" type="ORF">SOASR030_02790</name>
</gene>
<reference evidence="1" key="1">
    <citation type="submission" date="2022-06" db="EMBL/GenBank/DDBJ databases">
        <title>Draft genome sequences of Leminorella grimontii str. JCM5902.</title>
        <authorList>
            <person name="Wakabayashi Y."/>
            <person name="Kojima K."/>
        </authorList>
    </citation>
    <scope>NUCLEOTIDE SEQUENCE</scope>
    <source>
        <strain evidence="1">JCM 5902</strain>
    </source>
</reference>
<proteinExistence type="predicted"/>
<accession>A0AAV5N146</accession>
<sequence>MKKYVSAAAIALLLSGCDGESKPKDGYYLVDDIRVEFDNGKEQDGAEGRASLQEGIAESIGKVKNDIYFNITPAEVSYYTVDGKRSERVKDGRFQVNNTWNTIKADKKGVIRLISDKDMTCGFYDCVITMTLKSADETAPELVAMKQRFEQQEKAYQATLLQEKEAFSRTPMEDFPGVPFSPLGHFTVKLPVDAYDTLERRNSGIYLRRMEGLLVDMENEDTAIYTFNDKQSGISAELFVVSAKKSDFGLASWLVSQGDVLFQSENGAVYYNQYGVMEVLYFQYDDSIGRYFVGLADVQTAEAAAKAFSILRTMDERYRGKNVITIGDLALSQPALEEKYQAKVSDYFNAAEVHQAIWRRIDNILEKPGRFVERGKSMNPVRVKFPSETFEREVYIELYSRPVSELLAQAQKEAPKGKRVGDVFTYGDESETNYDYYVSVGDGLTLKLTVPYESGNLLERMMFLHVFKQLDLTQFPQIPPGERKNLFKYNQKRYAGSEPDDRYFSLYEGLIDRQGNLIVPTPEDGYYEFSESQPFIVGTKWKREGGTEREIYRRTPEGFIFDEKGKLLLHTNEFKEIVEQHLAIAGDNDRLGLYDLKSQKWLVEPAHSRLFWKNGMFIASDDSGGEHLRDYLFDRTGQLLVKGKSIEEVDGKDRIIATDEGGSVSLMDKQGHVLFSHKGRELQYIPEIDAYALTTGVDGSKDWRLGIVSERGETIIPTEYKYYRVVQEGYLQMWLTNFKQSTLFEVDKVRHWRENQPLKGEPMMQ</sequence>
<keyword evidence="2" id="KW-1185">Reference proteome</keyword>
<comment type="caution">
    <text evidence="1">The sequence shown here is derived from an EMBL/GenBank/DDBJ whole genome shotgun (WGS) entry which is preliminary data.</text>
</comment>